<dbReference type="InterPro" id="IPR000225">
    <property type="entry name" value="Armadillo"/>
</dbReference>
<dbReference type="Pfam" id="PF05536">
    <property type="entry name" value="Neurochondrin"/>
    <property type="match status" value="1"/>
</dbReference>
<protein>
    <submittedName>
        <fullName evidence="2">Neurochondrin-domain-containing protein</fullName>
    </submittedName>
</protein>
<evidence type="ECO:0000313" key="3">
    <source>
        <dbReference type="Proteomes" id="UP001321749"/>
    </source>
</evidence>
<dbReference type="InterPro" id="IPR008709">
    <property type="entry name" value="Neurochondrin"/>
</dbReference>
<reference evidence="2" key="2">
    <citation type="submission" date="2023-06" db="EMBL/GenBank/DDBJ databases">
        <authorList>
            <consortium name="Lawrence Berkeley National Laboratory"/>
            <person name="Mondo S.J."/>
            <person name="Hensen N."/>
            <person name="Bonometti L."/>
            <person name="Westerberg I."/>
            <person name="Brannstrom I.O."/>
            <person name="Guillou S."/>
            <person name="Cros-Aarteil S."/>
            <person name="Calhoun S."/>
            <person name="Haridas S."/>
            <person name="Kuo A."/>
            <person name="Pangilinan J."/>
            <person name="Riley R."/>
            <person name="Labutti K."/>
            <person name="Andreopoulos B."/>
            <person name="Lipzen A."/>
            <person name="Chen C."/>
            <person name="Yanf M."/>
            <person name="Daum C."/>
            <person name="Ng V."/>
            <person name="Clum A."/>
            <person name="Steindorff A."/>
            <person name="Ohm R."/>
            <person name="Martin F."/>
            <person name="Silar P."/>
            <person name="Natvig D."/>
            <person name="Lalanne C."/>
            <person name="Gautier V."/>
            <person name="Ament-Velasquez S.L."/>
            <person name="Kruys A."/>
            <person name="Hutchinson M.I."/>
            <person name="Powell A.J."/>
            <person name="Barry K."/>
            <person name="Miller A.N."/>
            <person name="Grigoriev I.V."/>
            <person name="Debuchy R."/>
            <person name="Gladieux P."/>
            <person name="Thoren M.H."/>
            <person name="Johannesson H."/>
        </authorList>
    </citation>
    <scope>NUCLEOTIDE SEQUENCE</scope>
    <source>
        <strain evidence="2">PSN324</strain>
    </source>
</reference>
<dbReference type="PROSITE" id="PS50176">
    <property type="entry name" value="ARM_REPEAT"/>
    <property type="match status" value="1"/>
</dbReference>
<dbReference type="Proteomes" id="UP001321749">
    <property type="component" value="Unassembled WGS sequence"/>
</dbReference>
<name>A0AAV9I415_9PEZI</name>
<proteinExistence type="predicted"/>
<sequence>MAEAAPSPEEQAASIQKIQTLLSSKDDTSRFVGLALLKSVLDNTPELRTNEDAIATLWGSISQKFLDRLIRTGSKQQPPKQDANDMLDLAVSVLHTFAVLLPGAAGKESKMVGRIPQLVECLLHCSKDTTRLVLETLLTLVSQPPGAQIFLAISDLSPLTEIAPSQSLTLDVLLHAFLNGTALSPPPDNLLAKVDSTITTLVSSFKGTDAITLLNFLSTLLPRLSDSYLPPNPAWLPQLIKYIHLLATSRPTADGREAFTNLSAALLELYPIQTPALLFTSDDKNLLIHLLLIDIRSTLPTLLSLLNSPSYTQISHRLTSAYNVVSHFIGYLLRALDSESPSISPSTLLTLRKSIAETMSLTVEYLRDRWDASVAGAMGLHPDARTEPATSSLAGAHLTLAWDSKSSERTVSEDPLILAAIRALAIWVREDDGEVLRMETAGLVDCLLELYGNKDGKLDFRRPVLAALEGVVAERKGREAVVSQGGWKVLSDDLGNVLMQSAPESESESESENGVGRGLEIVRVLLAITEGEEGGGTREEWMDLVTKVAGWYVPEKNQNVKAVVVEFWVAVLQLVTAILAGAHSGLWRRYKHSISAVVGIAEQLKGRVSGDEGLEEALEDARATLAGMR</sequence>
<comment type="caution">
    <text evidence="2">The sequence shown here is derived from an EMBL/GenBank/DDBJ whole genome shotgun (WGS) entry which is preliminary data.</text>
</comment>
<organism evidence="2 3">
    <name type="scientific">Cladorrhinum samala</name>
    <dbReference type="NCBI Taxonomy" id="585594"/>
    <lineage>
        <taxon>Eukaryota</taxon>
        <taxon>Fungi</taxon>
        <taxon>Dikarya</taxon>
        <taxon>Ascomycota</taxon>
        <taxon>Pezizomycotina</taxon>
        <taxon>Sordariomycetes</taxon>
        <taxon>Sordariomycetidae</taxon>
        <taxon>Sordariales</taxon>
        <taxon>Podosporaceae</taxon>
        <taxon>Cladorrhinum</taxon>
    </lineage>
</organism>
<gene>
    <name evidence="2" type="ORF">QBC42DRAFT_192497</name>
</gene>
<keyword evidence="3" id="KW-1185">Reference proteome</keyword>
<dbReference type="InterPro" id="IPR016024">
    <property type="entry name" value="ARM-type_fold"/>
</dbReference>
<dbReference type="InterPro" id="IPR011989">
    <property type="entry name" value="ARM-like"/>
</dbReference>
<feature type="repeat" description="ARM" evidence="1">
    <location>
        <begin position="442"/>
        <end position="486"/>
    </location>
</feature>
<dbReference type="PANTHER" id="PTHR13109">
    <property type="entry name" value="NEUROCHONDRIN"/>
    <property type="match status" value="1"/>
</dbReference>
<accession>A0AAV9I415</accession>
<dbReference type="PANTHER" id="PTHR13109:SF7">
    <property type="entry name" value="NEUROCHONDRIN"/>
    <property type="match status" value="1"/>
</dbReference>
<dbReference type="EMBL" id="MU864930">
    <property type="protein sequence ID" value="KAK4466754.1"/>
    <property type="molecule type" value="Genomic_DNA"/>
</dbReference>
<reference evidence="2" key="1">
    <citation type="journal article" date="2023" name="Mol. Phylogenet. Evol.">
        <title>Genome-scale phylogeny and comparative genomics of the fungal order Sordariales.</title>
        <authorList>
            <person name="Hensen N."/>
            <person name="Bonometti L."/>
            <person name="Westerberg I."/>
            <person name="Brannstrom I.O."/>
            <person name="Guillou S."/>
            <person name="Cros-Aarteil S."/>
            <person name="Calhoun S."/>
            <person name="Haridas S."/>
            <person name="Kuo A."/>
            <person name="Mondo S."/>
            <person name="Pangilinan J."/>
            <person name="Riley R."/>
            <person name="LaButti K."/>
            <person name="Andreopoulos B."/>
            <person name="Lipzen A."/>
            <person name="Chen C."/>
            <person name="Yan M."/>
            <person name="Daum C."/>
            <person name="Ng V."/>
            <person name="Clum A."/>
            <person name="Steindorff A."/>
            <person name="Ohm R.A."/>
            <person name="Martin F."/>
            <person name="Silar P."/>
            <person name="Natvig D.O."/>
            <person name="Lalanne C."/>
            <person name="Gautier V."/>
            <person name="Ament-Velasquez S.L."/>
            <person name="Kruys A."/>
            <person name="Hutchinson M.I."/>
            <person name="Powell A.J."/>
            <person name="Barry K."/>
            <person name="Miller A.N."/>
            <person name="Grigoriev I.V."/>
            <person name="Debuchy R."/>
            <person name="Gladieux P."/>
            <person name="Hiltunen Thoren M."/>
            <person name="Johannesson H."/>
        </authorList>
    </citation>
    <scope>NUCLEOTIDE SEQUENCE</scope>
    <source>
        <strain evidence="2">PSN324</strain>
    </source>
</reference>
<dbReference type="Gene3D" id="1.25.10.10">
    <property type="entry name" value="Leucine-rich Repeat Variant"/>
    <property type="match status" value="1"/>
</dbReference>
<dbReference type="AlphaFoldDB" id="A0AAV9I415"/>
<evidence type="ECO:0000313" key="2">
    <source>
        <dbReference type="EMBL" id="KAK4466754.1"/>
    </source>
</evidence>
<dbReference type="SUPFAM" id="SSF48371">
    <property type="entry name" value="ARM repeat"/>
    <property type="match status" value="1"/>
</dbReference>
<evidence type="ECO:0000256" key="1">
    <source>
        <dbReference type="PROSITE-ProRule" id="PRU00259"/>
    </source>
</evidence>